<evidence type="ECO:0000313" key="2">
    <source>
        <dbReference type="EMBL" id="SLM49010.1"/>
    </source>
</evidence>
<evidence type="ECO:0000313" key="3">
    <source>
        <dbReference type="Proteomes" id="UP000192042"/>
    </source>
</evidence>
<gene>
    <name evidence="2" type="ORF">NSJP_2843</name>
</gene>
<keyword evidence="3" id="KW-1185">Reference proteome</keyword>
<evidence type="ECO:0000256" key="1">
    <source>
        <dbReference type="SAM" id="MobiDB-lite"/>
    </source>
</evidence>
<proteinExistence type="predicted"/>
<dbReference type="EMBL" id="LT828648">
    <property type="protein sequence ID" value="SLM49010.1"/>
    <property type="molecule type" value="Genomic_DNA"/>
</dbReference>
<organism evidence="2 3">
    <name type="scientific">Nitrospira japonica</name>
    <dbReference type="NCBI Taxonomy" id="1325564"/>
    <lineage>
        <taxon>Bacteria</taxon>
        <taxon>Pseudomonadati</taxon>
        <taxon>Nitrospirota</taxon>
        <taxon>Nitrospiria</taxon>
        <taxon>Nitrospirales</taxon>
        <taxon>Nitrospiraceae</taxon>
        <taxon>Nitrospira</taxon>
    </lineage>
</organism>
<name>A0A1W1I7N3_9BACT</name>
<dbReference type="KEGG" id="nja:NSJP_2843"/>
<reference evidence="2 3" key="1">
    <citation type="submission" date="2017-03" db="EMBL/GenBank/DDBJ databases">
        <authorList>
            <person name="Afonso C.L."/>
            <person name="Miller P.J."/>
            <person name="Scott M.A."/>
            <person name="Spackman E."/>
            <person name="Goraichik I."/>
            <person name="Dimitrov K.M."/>
            <person name="Suarez D.L."/>
            <person name="Swayne D.E."/>
        </authorList>
    </citation>
    <scope>NUCLEOTIDE SEQUENCE [LARGE SCALE GENOMIC DNA]</scope>
    <source>
        <strain evidence="2">Genome sequencing of Nitrospira japonica strain NJ11</strain>
    </source>
</reference>
<dbReference type="Proteomes" id="UP000192042">
    <property type="component" value="Chromosome I"/>
</dbReference>
<feature type="region of interest" description="Disordered" evidence="1">
    <location>
        <begin position="1"/>
        <end position="23"/>
    </location>
</feature>
<dbReference type="AlphaFoldDB" id="A0A1W1I7N3"/>
<protein>
    <submittedName>
        <fullName evidence="2">Uncharacterized protein</fullName>
    </submittedName>
</protein>
<sequence length="74" mass="8319">MMGPLVQSLPRFPDLHTNIRGKQAPDKGLDHILTSSPRYVGLVSYVSELLPRRIDPSVDQTCKKQLSEFTVRLA</sequence>
<accession>A0A1W1I7N3</accession>